<feature type="domain" description="ABC transmembrane type-1" evidence="8">
    <location>
        <begin position="104"/>
        <end position="293"/>
    </location>
</feature>
<organism evidence="9">
    <name type="scientific">Nakamurella sp. A5-74</name>
    <dbReference type="NCBI Taxonomy" id="3158264"/>
    <lineage>
        <taxon>Bacteria</taxon>
        <taxon>Bacillati</taxon>
        <taxon>Actinomycetota</taxon>
        <taxon>Actinomycetes</taxon>
        <taxon>Nakamurellales</taxon>
        <taxon>Nakamurellaceae</taxon>
        <taxon>Nakamurella</taxon>
    </lineage>
</organism>
<feature type="transmembrane region" description="Helical" evidence="7">
    <location>
        <begin position="270"/>
        <end position="290"/>
    </location>
</feature>
<evidence type="ECO:0000256" key="1">
    <source>
        <dbReference type="ARBA" id="ARBA00004651"/>
    </source>
</evidence>
<dbReference type="EMBL" id="CP159218">
    <property type="protein sequence ID" value="XCG64697.1"/>
    <property type="molecule type" value="Genomic_DNA"/>
</dbReference>
<dbReference type="AlphaFoldDB" id="A0AAU8DRQ7"/>
<dbReference type="PANTHER" id="PTHR43744">
    <property type="entry name" value="ABC TRANSPORTER PERMEASE PROTEIN MG189-RELATED-RELATED"/>
    <property type="match status" value="1"/>
</dbReference>
<evidence type="ECO:0000313" key="9">
    <source>
        <dbReference type="EMBL" id="XCG64697.1"/>
    </source>
</evidence>
<evidence type="ECO:0000256" key="5">
    <source>
        <dbReference type="ARBA" id="ARBA00022989"/>
    </source>
</evidence>
<reference evidence="9" key="1">
    <citation type="submission" date="2024-05" db="EMBL/GenBank/DDBJ databases">
        <authorList>
            <person name="Cai S.Y."/>
            <person name="Jin L.M."/>
            <person name="Li H.R."/>
        </authorList>
    </citation>
    <scope>NUCLEOTIDE SEQUENCE</scope>
    <source>
        <strain evidence="9">A5-74</strain>
    </source>
</reference>
<dbReference type="SUPFAM" id="SSF161098">
    <property type="entry name" value="MetI-like"/>
    <property type="match status" value="1"/>
</dbReference>
<dbReference type="GO" id="GO:0055085">
    <property type="term" value="P:transmembrane transport"/>
    <property type="evidence" value="ECO:0007669"/>
    <property type="project" value="InterPro"/>
</dbReference>
<dbReference type="InterPro" id="IPR035906">
    <property type="entry name" value="MetI-like_sf"/>
</dbReference>
<dbReference type="PROSITE" id="PS50928">
    <property type="entry name" value="ABC_TM1"/>
    <property type="match status" value="1"/>
</dbReference>
<keyword evidence="6 7" id="KW-0472">Membrane</keyword>
<evidence type="ECO:0000256" key="3">
    <source>
        <dbReference type="ARBA" id="ARBA00022475"/>
    </source>
</evidence>
<dbReference type="CDD" id="cd06261">
    <property type="entry name" value="TM_PBP2"/>
    <property type="match status" value="1"/>
</dbReference>
<evidence type="ECO:0000259" key="8">
    <source>
        <dbReference type="PROSITE" id="PS50928"/>
    </source>
</evidence>
<dbReference type="Pfam" id="PF00528">
    <property type="entry name" value="BPD_transp_1"/>
    <property type="match status" value="1"/>
</dbReference>
<dbReference type="RefSeq" id="WP_353650310.1">
    <property type="nucleotide sequence ID" value="NZ_CP159218.1"/>
</dbReference>
<protein>
    <submittedName>
        <fullName evidence="9">Carbohydrate ABC transporter permease</fullName>
    </submittedName>
</protein>
<dbReference type="InterPro" id="IPR000515">
    <property type="entry name" value="MetI-like"/>
</dbReference>
<gene>
    <name evidence="9" type="ORF">ABLG96_05075</name>
</gene>
<keyword evidence="2 7" id="KW-0813">Transport</keyword>
<sequence length="308" mass="33279">MSVQSPAGPPVVPPEVASGAVRSAAEEEQTSRSGVVRKNGPLFWLTIALLTVIFIGPLLWMLGTAFKSENEARSVPLTWLPSSLNTTSFSTLFDSDDSPILLWLGNSLLAASLHALLVIVVCSLAGYALARLDFPGKRIMFGLIIGTLFLPGFIFLMPNFLTLNEIGWLDTVWALVVPGAAGAFGVFFMRQFFLGIPVEFEESARIDGAGPFRTFFSIILPNARPAVATLAVLSFLANWNDFIWPIYVLFSPERLTLPVGLSKLQGAYTINYPVIMAGACLAAFPVLIVYSLSQRYIIEGVASSGIKG</sequence>
<comment type="similarity">
    <text evidence="7">Belongs to the binding-protein-dependent transport system permease family.</text>
</comment>
<name>A0AAU8DRQ7_9ACTN</name>
<comment type="subcellular location">
    <subcellularLocation>
        <location evidence="1 7">Cell membrane</location>
        <topology evidence="1 7">Multi-pass membrane protein</topology>
    </subcellularLocation>
</comment>
<keyword evidence="3" id="KW-1003">Cell membrane</keyword>
<evidence type="ECO:0000256" key="4">
    <source>
        <dbReference type="ARBA" id="ARBA00022692"/>
    </source>
</evidence>
<evidence type="ECO:0000256" key="2">
    <source>
        <dbReference type="ARBA" id="ARBA00022448"/>
    </source>
</evidence>
<feature type="transmembrane region" description="Helical" evidence="7">
    <location>
        <begin position="172"/>
        <end position="189"/>
    </location>
</feature>
<dbReference type="PANTHER" id="PTHR43744:SF12">
    <property type="entry name" value="ABC TRANSPORTER PERMEASE PROTEIN MG189-RELATED"/>
    <property type="match status" value="1"/>
</dbReference>
<proteinExistence type="inferred from homology"/>
<evidence type="ECO:0000256" key="6">
    <source>
        <dbReference type="ARBA" id="ARBA00023136"/>
    </source>
</evidence>
<accession>A0AAU8DRQ7</accession>
<keyword evidence="5 7" id="KW-1133">Transmembrane helix</keyword>
<dbReference type="Gene3D" id="1.10.3720.10">
    <property type="entry name" value="MetI-like"/>
    <property type="match status" value="1"/>
</dbReference>
<dbReference type="GO" id="GO:0005886">
    <property type="term" value="C:plasma membrane"/>
    <property type="evidence" value="ECO:0007669"/>
    <property type="project" value="UniProtKB-SubCell"/>
</dbReference>
<feature type="transmembrane region" description="Helical" evidence="7">
    <location>
        <begin position="100"/>
        <end position="127"/>
    </location>
</feature>
<feature type="transmembrane region" description="Helical" evidence="7">
    <location>
        <begin position="139"/>
        <end position="160"/>
    </location>
</feature>
<feature type="transmembrane region" description="Helical" evidence="7">
    <location>
        <begin position="42"/>
        <end position="62"/>
    </location>
</feature>
<keyword evidence="4 7" id="KW-0812">Transmembrane</keyword>
<feature type="transmembrane region" description="Helical" evidence="7">
    <location>
        <begin position="226"/>
        <end position="250"/>
    </location>
</feature>
<evidence type="ECO:0000256" key="7">
    <source>
        <dbReference type="RuleBase" id="RU363032"/>
    </source>
</evidence>